<sequence length="65" mass="7570">MNKILHKILFNWALTNDVTPYWRAVLDQIAKSELDTRNALTAANCHCGCGLERMIKEDWHWGLDK</sequence>
<name>A0A090RYR9_9VIBR</name>
<evidence type="ECO:0000313" key="2">
    <source>
        <dbReference type="Proteomes" id="UP000029228"/>
    </source>
</evidence>
<proteinExistence type="predicted"/>
<accession>A0A090RYR9</accession>
<reference evidence="1 2" key="1">
    <citation type="submission" date="2014-09" db="EMBL/GenBank/DDBJ databases">
        <title>Vibrio maritimus JCM 19235. (C45) whole genome shotgun sequence.</title>
        <authorList>
            <person name="Sawabe T."/>
            <person name="Meirelles P."/>
            <person name="Nakanishi M."/>
            <person name="Sayaka M."/>
            <person name="Hattori M."/>
            <person name="Ohkuma M."/>
        </authorList>
    </citation>
    <scope>NUCLEOTIDE SEQUENCE [LARGE SCALE GENOMIC DNA]</scope>
    <source>
        <strain evidence="2">JCM19235</strain>
    </source>
</reference>
<organism evidence="1 2">
    <name type="scientific">Vibrio maritimus</name>
    <dbReference type="NCBI Taxonomy" id="990268"/>
    <lineage>
        <taxon>Bacteria</taxon>
        <taxon>Pseudomonadati</taxon>
        <taxon>Pseudomonadota</taxon>
        <taxon>Gammaproteobacteria</taxon>
        <taxon>Vibrionales</taxon>
        <taxon>Vibrionaceae</taxon>
        <taxon>Vibrio</taxon>
    </lineage>
</organism>
<comment type="caution">
    <text evidence="1">The sequence shown here is derived from an EMBL/GenBank/DDBJ whole genome shotgun (WGS) entry which is preliminary data.</text>
</comment>
<dbReference type="AlphaFoldDB" id="A0A090RYR9"/>
<protein>
    <submittedName>
        <fullName evidence="1">Uncharacterized protein</fullName>
    </submittedName>
</protein>
<keyword evidence="2" id="KW-1185">Reference proteome</keyword>
<dbReference type="EMBL" id="BBMR01000004">
    <property type="protein sequence ID" value="GAL19394.1"/>
    <property type="molecule type" value="Genomic_DNA"/>
</dbReference>
<evidence type="ECO:0000313" key="1">
    <source>
        <dbReference type="EMBL" id="GAL19394.1"/>
    </source>
</evidence>
<gene>
    <name evidence="1" type="ORF">JCM19235_750</name>
</gene>
<dbReference type="Proteomes" id="UP000029228">
    <property type="component" value="Unassembled WGS sequence"/>
</dbReference>